<dbReference type="InterPro" id="IPR045657">
    <property type="entry name" value="DUF6392"/>
</dbReference>
<gene>
    <name evidence="1" type="ORF">BN1044_03305</name>
</gene>
<protein>
    <recommendedName>
        <fullName evidence="3">Pyocin immunity protein</fullName>
    </recommendedName>
</protein>
<dbReference type="Pfam" id="PF19929">
    <property type="entry name" value="DUF6392"/>
    <property type="match status" value="1"/>
</dbReference>
<proteinExistence type="predicted"/>
<reference evidence="1 2" key="1">
    <citation type="submission" date="2016-09" db="EMBL/GenBank/DDBJ databases">
        <authorList>
            <person name="Capua I."/>
            <person name="De Benedictis P."/>
            <person name="Joannis T."/>
            <person name="Lombin L.H."/>
            <person name="Cattoli G."/>
        </authorList>
    </citation>
    <scope>NUCLEOTIDE SEQUENCE [LARGE SCALE GENOMIC DNA]</scope>
    <source>
        <strain evidence="1 2">GB001</strain>
    </source>
</reference>
<organism evidence="1 2">
    <name type="scientific">Hafnia alvei</name>
    <dbReference type="NCBI Taxonomy" id="569"/>
    <lineage>
        <taxon>Bacteria</taxon>
        <taxon>Pseudomonadati</taxon>
        <taxon>Pseudomonadota</taxon>
        <taxon>Gammaproteobacteria</taxon>
        <taxon>Enterobacterales</taxon>
        <taxon>Hafniaceae</taxon>
        <taxon>Hafnia</taxon>
    </lineage>
</organism>
<sequence>MTVNIEALIRSLGSSYQEIFDSGLIPYKTKPTGASGDPVICLDMAKEGVFLAFDRNGQILKEVTIYIQRDIKGWSFPNILPSPLQKSMSRQWMHDVYGKPERSIEPRVVMRRTFGWVELFTVEGFHIPVSMQVNYDLMEMVMEVAFLPTSELRW</sequence>
<evidence type="ECO:0000313" key="2">
    <source>
        <dbReference type="Proteomes" id="UP000094844"/>
    </source>
</evidence>
<dbReference type="EMBL" id="FMIQ01000059">
    <property type="protein sequence ID" value="SCM53810.1"/>
    <property type="molecule type" value="Genomic_DNA"/>
</dbReference>
<dbReference type="RefSeq" id="WP_072309617.1">
    <property type="nucleotide sequence ID" value="NZ_FMIQ01000059.1"/>
</dbReference>
<accession>A0A1C6Z3P5</accession>
<dbReference type="Proteomes" id="UP000094844">
    <property type="component" value="Unassembled WGS sequence"/>
</dbReference>
<name>A0A1C6Z3P5_HAFAL</name>
<evidence type="ECO:0008006" key="3">
    <source>
        <dbReference type="Google" id="ProtNLM"/>
    </source>
</evidence>
<dbReference type="OrthoDB" id="6432498at2"/>
<evidence type="ECO:0000313" key="1">
    <source>
        <dbReference type="EMBL" id="SCM53810.1"/>
    </source>
</evidence>
<dbReference type="AlphaFoldDB" id="A0A1C6Z3P5"/>